<dbReference type="OrthoDB" id="5348092at2759"/>
<dbReference type="Proteomes" id="UP000076744">
    <property type="component" value="Unassembled WGS sequence"/>
</dbReference>
<gene>
    <name evidence="1" type="primary">MED18</name>
    <name evidence="2" type="ORF">ISF_05011</name>
</gene>
<reference evidence="2 3" key="1">
    <citation type="journal article" date="2016" name="Genome Biol. Evol.">
        <title>Divergent and convergent evolution of fungal pathogenicity.</title>
        <authorList>
            <person name="Shang Y."/>
            <person name="Xiao G."/>
            <person name="Zheng P."/>
            <person name="Cen K."/>
            <person name="Zhan S."/>
            <person name="Wang C."/>
        </authorList>
    </citation>
    <scope>NUCLEOTIDE SEQUENCE [LARGE SCALE GENOMIC DNA]</scope>
    <source>
        <strain evidence="2 3">ARSEF 2679</strain>
    </source>
</reference>
<name>A0A167VYZ5_CORFA</name>
<accession>A0A167VYZ5</accession>
<comment type="caution">
    <text evidence="2">The sequence shown here is derived from an EMBL/GenBank/DDBJ whole genome shotgun (WGS) entry which is preliminary data.</text>
</comment>
<dbReference type="GO" id="GO:0006357">
    <property type="term" value="P:regulation of transcription by RNA polymerase II"/>
    <property type="evidence" value="ECO:0007669"/>
    <property type="project" value="InterPro"/>
</dbReference>
<comment type="subunit">
    <text evidence="1">Component of the Mediator complex.</text>
</comment>
<protein>
    <recommendedName>
        <fullName evidence="1">Mediator of RNA polymerase II transcription subunit 18</fullName>
    </recommendedName>
    <alternativeName>
        <fullName evidence="1">Mediator complex subunit 18</fullName>
    </alternativeName>
</protein>
<dbReference type="GO" id="GO:0003712">
    <property type="term" value="F:transcription coregulator activity"/>
    <property type="evidence" value="ECO:0007669"/>
    <property type="project" value="InterPro"/>
</dbReference>
<proteinExistence type="inferred from homology"/>
<dbReference type="STRING" id="1081104.A0A167VYZ5"/>
<dbReference type="EMBL" id="AZHB01000011">
    <property type="protein sequence ID" value="OAA63135.1"/>
    <property type="molecule type" value="Genomic_DNA"/>
</dbReference>
<keyword evidence="1" id="KW-0539">Nucleus</keyword>
<dbReference type="AlphaFoldDB" id="A0A167VYZ5"/>
<comment type="subcellular location">
    <subcellularLocation>
        <location evidence="1">Nucleus</location>
    </subcellularLocation>
</comment>
<dbReference type="GeneID" id="30021303"/>
<evidence type="ECO:0000256" key="1">
    <source>
        <dbReference type="RuleBase" id="RU364150"/>
    </source>
</evidence>
<evidence type="ECO:0000313" key="3">
    <source>
        <dbReference type="Proteomes" id="UP000076744"/>
    </source>
</evidence>
<dbReference type="RefSeq" id="XP_018704342.1">
    <property type="nucleotide sequence ID" value="XM_018848616.1"/>
</dbReference>
<keyword evidence="3" id="KW-1185">Reference proteome</keyword>
<evidence type="ECO:0000313" key="2">
    <source>
        <dbReference type="EMBL" id="OAA63135.1"/>
    </source>
</evidence>
<dbReference type="Pfam" id="PF09637">
    <property type="entry name" value="Med18"/>
    <property type="match status" value="1"/>
</dbReference>
<organism evidence="2 3">
    <name type="scientific">Cordyceps fumosorosea (strain ARSEF 2679)</name>
    <name type="common">Isaria fumosorosea</name>
    <dbReference type="NCBI Taxonomy" id="1081104"/>
    <lineage>
        <taxon>Eukaryota</taxon>
        <taxon>Fungi</taxon>
        <taxon>Dikarya</taxon>
        <taxon>Ascomycota</taxon>
        <taxon>Pezizomycotina</taxon>
        <taxon>Sordariomycetes</taxon>
        <taxon>Hypocreomycetidae</taxon>
        <taxon>Hypocreales</taxon>
        <taxon>Cordycipitaceae</taxon>
        <taxon>Cordyceps</taxon>
    </lineage>
</organism>
<dbReference type="InterPro" id="IPR019095">
    <property type="entry name" value="Mediator_Med18"/>
</dbReference>
<dbReference type="GO" id="GO:0016592">
    <property type="term" value="C:mediator complex"/>
    <property type="evidence" value="ECO:0007669"/>
    <property type="project" value="InterPro"/>
</dbReference>
<dbReference type="Gene3D" id="2.40.320.10">
    <property type="entry name" value="Hypothetical Protein Pfu-838710-001"/>
    <property type="match status" value="1"/>
</dbReference>
<keyword evidence="1" id="KW-0805">Transcription regulation</keyword>
<comment type="similarity">
    <text evidence="1">Belongs to the Mediator complex subunit 18 family.</text>
</comment>
<keyword evidence="1" id="KW-0804">Transcription</keyword>
<comment type="function">
    <text evidence="1">Component of the Mediator complex, a coactivator involved in the regulated transcription of nearly all RNA polymerase II-dependent genes. Mediator functions as a bridge to convey information from gene-specific regulatory proteins to the basal RNA polymerase II transcription machinery. Mediator is recruited to promoters by direct interactions with regulatory proteins and serves as a scaffold for the assembly of a functional preinitiation complex with RNA polymerase II and the general transcription factors.</text>
</comment>
<keyword evidence="1" id="KW-0010">Activator</keyword>
<sequence>MYEVCMTSMVEDADLVPACSILEGLCSMKAWESIVRVLYYQGPSRPAGLSNQRSIEKAIRKNVAPLWRELHQNLTRQAFVVQARYDVLKDRDFGSEPTQPPLDTNATPGILRWTDFPDPPHGKPLLTQRKIVELWEQRSLPSILEDNHHRFKGEVIEETYRFFRDEVEFCLCKQYIFNRIQRFAPLEQREGFLSLPATHLPAWDSLTPVDVQGRWILQVKTHVLQDNKPDEIRKAQDVLMALRNELDGVFDFRPIDRKVYDTRVAMRQQAVHTLPQKVTVGKN</sequence>